<evidence type="ECO:0000256" key="15">
    <source>
        <dbReference type="ARBA" id="ARBA00023049"/>
    </source>
</evidence>
<evidence type="ECO:0000256" key="20">
    <source>
        <dbReference type="ARBA" id="ARBA00033328"/>
    </source>
</evidence>
<keyword evidence="17" id="KW-0325">Glycoprotein</keyword>
<dbReference type="Gene3D" id="3.40.630.10">
    <property type="entry name" value="Zn peptidases"/>
    <property type="match status" value="1"/>
</dbReference>
<evidence type="ECO:0000313" key="25">
    <source>
        <dbReference type="Proteomes" id="UP000830198"/>
    </source>
</evidence>
<evidence type="ECO:0000256" key="19">
    <source>
        <dbReference type="ARBA" id="ARBA00025833"/>
    </source>
</evidence>
<evidence type="ECO:0000256" key="8">
    <source>
        <dbReference type="ARBA" id="ARBA00022670"/>
    </source>
</evidence>
<keyword evidence="14" id="KW-0333">Golgi apparatus</keyword>
<organism evidence="24 25">
    <name type="scientific">Chitinophaga filiformis</name>
    <name type="common">Myxococcus filiformis</name>
    <name type="synonym">Flexibacter filiformis</name>
    <dbReference type="NCBI Taxonomy" id="104663"/>
    <lineage>
        <taxon>Bacteria</taxon>
        <taxon>Pseudomonadati</taxon>
        <taxon>Bacteroidota</taxon>
        <taxon>Chitinophagia</taxon>
        <taxon>Chitinophagales</taxon>
        <taxon>Chitinophagaceae</taxon>
        <taxon>Chitinophaga</taxon>
    </lineage>
</organism>
<evidence type="ECO:0000256" key="11">
    <source>
        <dbReference type="ARBA" id="ARBA00022801"/>
    </source>
</evidence>
<evidence type="ECO:0000313" key="24">
    <source>
        <dbReference type="EMBL" id="UPK68463.1"/>
    </source>
</evidence>
<evidence type="ECO:0000256" key="4">
    <source>
        <dbReference type="ARBA" id="ARBA00004613"/>
    </source>
</evidence>
<keyword evidence="16" id="KW-0865">Zymogen</keyword>
<dbReference type="InterPro" id="IPR007484">
    <property type="entry name" value="Peptidase_M28"/>
</dbReference>
<sequence>MKKLFNFLRQYTCCFILSAVTALMVPSAAAQQSTQDDPAAVQQSIGDESAVAQRPAQDDPVAVQQPSQDDSLMIRKLYDEILQSEEMDANLRYLSYHIGARIAGSQQAKLAVDWVKATMSRYRPDSIYLQPVMVPHWVRGEKESASFTAGRRTVKLDVSALGGSVGTGGTLTAQVVEVRSWAELSSLSEEQVKGKIVFFNRAMDPREVETFRAYLSAVDQRAQGAIAASKKGATAALIRSLTLAKDDYPHTGAMSYDSSVKKIPAAALSTNSADKLSEALKKDPVLRVSLRMNCVQLPDVLSYNVIAELKGASHPEEFVTVGAHIDTWDVGQGASDDGTGLVQAMEVLRAFKARGLKPARTLRVILYMNEEAGAHGGVKYAEQARARNEYHVAAIESDAGGFTPRGFRLETSPEVTAKFKAWALLLAPYKAGDIQSQQRGVDLVPMKGMAKALLSLDCDDSRLFYIHHSALDTYDKINPREVAMGAGAMAAMTALLCKYGL</sequence>
<dbReference type="Gene3D" id="3.50.30.30">
    <property type="match status" value="1"/>
</dbReference>
<evidence type="ECO:0000256" key="21">
    <source>
        <dbReference type="SAM" id="MobiDB-lite"/>
    </source>
</evidence>
<keyword evidence="12" id="KW-0256">Endoplasmic reticulum</keyword>
<dbReference type="EMBL" id="CP095855">
    <property type="protein sequence ID" value="UPK68463.1"/>
    <property type="molecule type" value="Genomic_DNA"/>
</dbReference>
<comment type="subcellular location">
    <subcellularLocation>
        <location evidence="1">Endoplasmic reticulum</location>
    </subcellularLocation>
    <subcellularLocation>
        <location evidence="3">Golgi apparatus</location>
    </subcellularLocation>
    <subcellularLocation>
        <location evidence="2">Lysosome</location>
    </subcellularLocation>
    <subcellularLocation>
        <location evidence="4">Secreted</location>
    </subcellularLocation>
</comment>
<dbReference type="PANTHER" id="PTHR12053">
    <property type="entry name" value="PROTEASE FAMILY M28 PLASMA GLUTAMATE CARBOXYPEPTIDASE-RELATED"/>
    <property type="match status" value="1"/>
</dbReference>
<evidence type="ECO:0000256" key="1">
    <source>
        <dbReference type="ARBA" id="ARBA00004240"/>
    </source>
</evidence>
<dbReference type="RefSeq" id="WP_247810857.1">
    <property type="nucleotide sequence ID" value="NZ_CP095855.1"/>
</dbReference>
<evidence type="ECO:0000256" key="17">
    <source>
        <dbReference type="ARBA" id="ARBA00023180"/>
    </source>
</evidence>
<evidence type="ECO:0000256" key="3">
    <source>
        <dbReference type="ARBA" id="ARBA00004555"/>
    </source>
</evidence>
<keyword evidence="15" id="KW-0482">Metalloprotease</keyword>
<keyword evidence="13" id="KW-0862">Zinc</keyword>
<keyword evidence="10 22" id="KW-0732">Signal</keyword>
<comment type="subunit">
    <text evidence="19">Homodimer. The monomeric form is inactive while the homodimer is active.</text>
</comment>
<protein>
    <recommendedName>
        <fullName evidence="5">Carboxypeptidase Q</fullName>
    </recommendedName>
    <alternativeName>
        <fullName evidence="20">Plasma glutamate carboxypeptidase</fullName>
    </alternativeName>
</protein>
<keyword evidence="8" id="KW-0645">Protease</keyword>
<evidence type="ECO:0000256" key="16">
    <source>
        <dbReference type="ARBA" id="ARBA00023145"/>
    </source>
</evidence>
<keyword evidence="11" id="KW-0378">Hydrolase</keyword>
<evidence type="ECO:0000256" key="5">
    <source>
        <dbReference type="ARBA" id="ARBA00014116"/>
    </source>
</evidence>
<keyword evidence="25" id="KW-1185">Reference proteome</keyword>
<keyword evidence="9" id="KW-0479">Metal-binding</keyword>
<dbReference type="Proteomes" id="UP000830198">
    <property type="component" value="Chromosome"/>
</dbReference>
<evidence type="ECO:0000256" key="13">
    <source>
        <dbReference type="ARBA" id="ARBA00022833"/>
    </source>
</evidence>
<feature type="signal peptide" evidence="22">
    <location>
        <begin position="1"/>
        <end position="30"/>
    </location>
</feature>
<dbReference type="InterPro" id="IPR039866">
    <property type="entry name" value="CPQ"/>
</dbReference>
<dbReference type="PANTHER" id="PTHR12053:SF3">
    <property type="entry name" value="CARBOXYPEPTIDASE Q"/>
    <property type="match status" value="1"/>
</dbReference>
<gene>
    <name evidence="24" type="ORF">MYF79_26260</name>
</gene>
<name>A0ABY4HXC5_CHIFI</name>
<evidence type="ECO:0000256" key="10">
    <source>
        <dbReference type="ARBA" id="ARBA00022729"/>
    </source>
</evidence>
<feature type="chain" id="PRO_5047508496" description="Carboxypeptidase Q" evidence="22">
    <location>
        <begin position="31"/>
        <end position="501"/>
    </location>
</feature>
<evidence type="ECO:0000259" key="23">
    <source>
        <dbReference type="Pfam" id="PF04389"/>
    </source>
</evidence>
<evidence type="ECO:0000256" key="22">
    <source>
        <dbReference type="SAM" id="SignalP"/>
    </source>
</evidence>
<keyword evidence="18" id="KW-0458">Lysosome</keyword>
<evidence type="ECO:0000256" key="18">
    <source>
        <dbReference type="ARBA" id="ARBA00023228"/>
    </source>
</evidence>
<evidence type="ECO:0000256" key="7">
    <source>
        <dbReference type="ARBA" id="ARBA00022645"/>
    </source>
</evidence>
<evidence type="ECO:0000256" key="2">
    <source>
        <dbReference type="ARBA" id="ARBA00004371"/>
    </source>
</evidence>
<evidence type="ECO:0000256" key="6">
    <source>
        <dbReference type="ARBA" id="ARBA00022525"/>
    </source>
</evidence>
<reference evidence="24 25" key="1">
    <citation type="submission" date="2022-04" db="EMBL/GenBank/DDBJ databases">
        <title>The arsenic-methylating capacity of Chitinophaga filiformis YT5 during chitin decomposition.</title>
        <authorList>
            <person name="Chen G."/>
            <person name="Liang Y."/>
        </authorList>
    </citation>
    <scope>NUCLEOTIDE SEQUENCE [LARGE SCALE GENOMIC DNA]</scope>
    <source>
        <strain evidence="24 25">YT5</strain>
    </source>
</reference>
<proteinExistence type="predicted"/>
<keyword evidence="6" id="KW-0964">Secreted</keyword>
<dbReference type="Pfam" id="PF04389">
    <property type="entry name" value="Peptidase_M28"/>
    <property type="match status" value="1"/>
</dbReference>
<feature type="region of interest" description="Disordered" evidence="21">
    <location>
        <begin position="35"/>
        <end position="65"/>
    </location>
</feature>
<feature type="compositionally biased region" description="Polar residues" evidence="21">
    <location>
        <begin position="35"/>
        <end position="46"/>
    </location>
</feature>
<evidence type="ECO:0000256" key="12">
    <source>
        <dbReference type="ARBA" id="ARBA00022824"/>
    </source>
</evidence>
<keyword evidence="7" id="KW-0121">Carboxypeptidase</keyword>
<feature type="domain" description="Peptidase M28" evidence="23">
    <location>
        <begin position="304"/>
        <end position="484"/>
    </location>
</feature>
<evidence type="ECO:0000256" key="14">
    <source>
        <dbReference type="ARBA" id="ARBA00023034"/>
    </source>
</evidence>
<dbReference type="SUPFAM" id="SSF53187">
    <property type="entry name" value="Zn-dependent exopeptidases"/>
    <property type="match status" value="1"/>
</dbReference>
<evidence type="ECO:0000256" key="9">
    <source>
        <dbReference type="ARBA" id="ARBA00022723"/>
    </source>
</evidence>
<accession>A0ABY4HXC5</accession>